<protein>
    <submittedName>
        <fullName evidence="7">4Fe-4S dicluster domain-containing protein</fullName>
    </submittedName>
</protein>
<organism evidence="7 8">
    <name type="scientific">Actinomycetospora endophytica</name>
    <dbReference type="NCBI Taxonomy" id="2291215"/>
    <lineage>
        <taxon>Bacteria</taxon>
        <taxon>Bacillati</taxon>
        <taxon>Actinomycetota</taxon>
        <taxon>Actinomycetes</taxon>
        <taxon>Pseudonocardiales</taxon>
        <taxon>Pseudonocardiaceae</taxon>
        <taxon>Actinomycetospora</taxon>
    </lineage>
</organism>
<evidence type="ECO:0000256" key="5">
    <source>
        <dbReference type="SAM" id="MobiDB-lite"/>
    </source>
</evidence>
<feature type="domain" description="4Fe-4S ferredoxin-type" evidence="6">
    <location>
        <begin position="293"/>
        <end position="323"/>
    </location>
</feature>
<keyword evidence="4" id="KW-0411">Iron-sulfur</keyword>
<sequence>MTQETVRPRGLVGRTWMRLSHEVLHRAEPVMGRLVHPARLAWLGRVPAVPASAVPRLRSPARPWTAAVPEPPAELRTQPGIGRTSAAEDEAARDRPLHHFFALHADAVAKVSGYLWPALVSVAPRLVRSTTQLIASRSEPAGRATAEDPTTLAGSLRAEAAALGISATGVTSYDPRYQFAEFPGPEVGDRVIVCILEQNYEATQRIPAERSEQAALSTYAQLQDRLVELTRWLHARGFSARAESYIGESMFIHYAVAAGLGQLGLNGQLLTPHAGSRCRINVIHTDAPLPLDEPVDFGIEGVCDRCQACVRRCPVGAIPGRRREHRGVVKAKLNTKRCLPIVTQAAGCSVCMKVCPVQAYGLPAVLEEYERSGEILGTHTDELEGYDWPLDGKHYPPGSTPKVPDEVVRPEGYAFDPDRTDPPSGYPVLGA</sequence>
<evidence type="ECO:0000259" key="6">
    <source>
        <dbReference type="PROSITE" id="PS51379"/>
    </source>
</evidence>
<reference evidence="7 8" key="1">
    <citation type="submission" date="2021-11" db="EMBL/GenBank/DDBJ databases">
        <title>Draft genome sequence of Actinomycetospora sp. SF1 isolated from the rhizosphere soil.</title>
        <authorList>
            <person name="Duangmal K."/>
            <person name="Chantavorakit T."/>
        </authorList>
    </citation>
    <scope>NUCLEOTIDE SEQUENCE [LARGE SCALE GENOMIC DNA]</scope>
    <source>
        <strain evidence="7 8">TBRC 5722</strain>
    </source>
</reference>
<feature type="region of interest" description="Disordered" evidence="5">
    <location>
        <begin position="389"/>
        <end position="431"/>
    </location>
</feature>
<evidence type="ECO:0000256" key="1">
    <source>
        <dbReference type="ARBA" id="ARBA00022485"/>
    </source>
</evidence>
<dbReference type="PANTHER" id="PTHR30002:SF4">
    <property type="entry name" value="EPOXYQUEUOSINE REDUCTASE"/>
    <property type="match status" value="1"/>
</dbReference>
<keyword evidence="1" id="KW-0004">4Fe-4S</keyword>
<dbReference type="PROSITE" id="PS00198">
    <property type="entry name" value="4FE4S_FER_1"/>
    <property type="match status" value="1"/>
</dbReference>
<evidence type="ECO:0000313" key="8">
    <source>
        <dbReference type="Proteomes" id="UP001199469"/>
    </source>
</evidence>
<dbReference type="InterPro" id="IPR017900">
    <property type="entry name" value="4Fe4S_Fe_S_CS"/>
</dbReference>
<keyword evidence="8" id="KW-1185">Reference proteome</keyword>
<feature type="region of interest" description="Disordered" evidence="5">
    <location>
        <begin position="63"/>
        <end position="89"/>
    </location>
</feature>
<evidence type="ECO:0000256" key="4">
    <source>
        <dbReference type="ARBA" id="ARBA00023014"/>
    </source>
</evidence>
<dbReference type="Proteomes" id="UP001199469">
    <property type="component" value="Unassembled WGS sequence"/>
</dbReference>
<dbReference type="Pfam" id="PF12838">
    <property type="entry name" value="Fer4_7"/>
    <property type="match status" value="1"/>
</dbReference>
<gene>
    <name evidence="7" type="ORF">LQ327_05180</name>
</gene>
<keyword evidence="3" id="KW-0408">Iron</keyword>
<comment type="caution">
    <text evidence="7">The sequence shown here is derived from an EMBL/GenBank/DDBJ whole genome shotgun (WGS) entry which is preliminary data.</text>
</comment>
<dbReference type="InterPro" id="IPR017896">
    <property type="entry name" value="4Fe4S_Fe-S-bd"/>
</dbReference>
<proteinExistence type="predicted"/>
<evidence type="ECO:0000256" key="3">
    <source>
        <dbReference type="ARBA" id="ARBA00023004"/>
    </source>
</evidence>
<dbReference type="SUPFAM" id="SSF54862">
    <property type="entry name" value="4Fe-4S ferredoxins"/>
    <property type="match status" value="1"/>
</dbReference>
<evidence type="ECO:0000256" key="2">
    <source>
        <dbReference type="ARBA" id="ARBA00022723"/>
    </source>
</evidence>
<name>A0ABS8P3E6_9PSEU</name>
<dbReference type="Gene3D" id="3.30.70.20">
    <property type="match status" value="1"/>
</dbReference>
<dbReference type="EMBL" id="JAJNDB010000001">
    <property type="protein sequence ID" value="MCD2192779.1"/>
    <property type="molecule type" value="Genomic_DNA"/>
</dbReference>
<evidence type="ECO:0000313" key="7">
    <source>
        <dbReference type="EMBL" id="MCD2192779.1"/>
    </source>
</evidence>
<dbReference type="PANTHER" id="PTHR30002">
    <property type="entry name" value="EPOXYQUEUOSINE REDUCTASE"/>
    <property type="match status" value="1"/>
</dbReference>
<dbReference type="InterPro" id="IPR004453">
    <property type="entry name" value="QueG"/>
</dbReference>
<keyword evidence="2" id="KW-0479">Metal-binding</keyword>
<dbReference type="RefSeq" id="WP_230730448.1">
    <property type="nucleotide sequence ID" value="NZ_JAJNDB010000001.1"/>
</dbReference>
<dbReference type="PROSITE" id="PS51379">
    <property type="entry name" value="4FE4S_FER_2"/>
    <property type="match status" value="1"/>
</dbReference>
<accession>A0ABS8P3E6</accession>